<keyword evidence="2" id="KW-1185">Reference proteome</keyword>
<comment type="caution">
    <text evidence="1">The sequence shown here is derived from an EMBL/GenBank/DDBJ whole genome shotgun (WGS) entry which is preliminary data.</text>
</comment>
<name>A0A8X6P223_NEPPI</name>
<proteinExistence type="predicted"/>
<evidence type="ECO:0000313" key="1">
    <source>
        <dbReference type="EMBL" id="GFT46770.1"/>
    </source>
</evidence>
<evidence type="ECO:0000313" key="2">
    <source>
        <dbReference type="Proteomes" id="UP000887013"/>
    </source>
</evidence>
<dbReference type="OrthoDB" id="6436629at2759"/>
<protein>
    <submittedName>
        <fullName evidence="1">Uncharacterized protein</fullName>
    </submittedName>
</protein>
<reference evidence="1" key="1">
    <citation type="submission" date="2020-08" db="EMBL/GenBank/DDBJ databases">
        <title>Multicomponent nature underlies the extraordinary mechanical properties of spider dragline silk.</title>
        <authorList>
            <person name="Kono N."/>
            <person name="Nakamura H."/>
            <person name="Mori M."/>
            <person name="Yoshida Y."/>
            <person name="Ohtoshi R."/>
            <person name="Malay A.D."/>
            <person name="Moran D.A.P."/>
            <person name="Tomita M."/>
            <person name="Numata K."/>
            <person name="Arakawa K."/>
        </authorList>
    </citation>
    <scope>NUCLEOTIDE SEQUENCE</scope>
</reference>
<dbReference type="Proteomes" id="UP000887013">
    <property type="component" value="Unassembled WGS sequence"/>
</dbReference>
<dbReference type="AlphaFoldDB" id="A0A8X6P223"/>
<organism evidence="1 2">
    <name type="scientific">Nephila pilipes</name>
    <name type="common">Giant wood spider</name>
    <name type="synonym">Nephila maculata</name>
    <dbReference type="NCBI Taxonomy" id="299642"/>
    <lineage>
        <taxon>Eukaryota</taxon>
        <taxon>Metazoa</taxon>
        <taxon>Ecdysozoa</taxon>
        <taxon>Arthropoda</taxon>
        <taxon>Chelicerata</taxon>
        <taxon>Arachnida</taxon>
        <taxon>Araneae</taxon>
        <taxon>Araneomorphae</taxon>
        <taxon>Entelegynae</taxon>
        <taxon>Araneoidea</taxon>
        <taxon>Nephilidae</taxon>
        <taxon>Nephila</taxon>
    </lineage>
</organism>
<accession>A0A8X6P223</accession>
<sequence>MAKKKLSNLFFRATIKEKSEVKPGGKSVIFKYKSGEASSFVLKEILHLVHHVNPERWTGRLIIPKNKEGCQLPHSAFFLQLVMTAKGPYYTATYCEVPLETFTRKYDHLRI</sequence>
<gene>
    <name evidence="1" type="ORF">NPIL_294661</name>
</gene>
<dbReference type="EMBL" id="BMAW01111195">
    <property type="protein sequence ID" value="GFT46770.1"/>
    <property type="molecule type" value="Genomic_DNA"/>
</dbReference>